<keyword evidence="2" id="KW-1185">Reference proteome</keyword>
<protein>
    <submittedName>
        <fullName evidence="1">Uncharacterized protein</fullName>
    </submittedName>
</protein>
<evidence type="ECO:0000313" key="1">
    <source>
        <dbReference type="EMBL" id="DAD27958.1"/>
    </source>
</evidence>
<evidence type="ECO:0000313" key="2">
    <source>
        <dbReference type="Proteomes" id="UP000607653"/>
    </source>
</evidence>
<dbReference type="Proteomes" id="UP000607653">
    <property type="component" value="Unassembled WGS sequence"/>
</dbReference>
<reference evidence="1 2" key="1">
    <citation type="journal article" date="2020" name="Mol. Biol. Evol.">
        <title>Distinct Expression and Methylation Patterns for Genes with Different Fates following a Single Whole-Genome Duplication in Flowering Plants.</title>
        <authorList>
            <person name="Shi T."/>
            <person name="Rahmani R.S."/>
            <person name="Gugger P.F."/>
            <person name="Wang M."/>
            <person name="Li H."/>
            <person name="Zhang Y."/>
            <person name="Li Z."/>
            <person name="Wang Q."/>
            <person name="Van de Peer Y."/>
            <person name="Marchal K."/>
            <person name="Chen J."/>
        </authorList>
    </citation>
    <scope>NUCLEOTIDE SEQUENCE [LARGE SCALE GENOMIC DNA]</scope>
    <source>
        <tissue evidence="1">Leaf</tissue>
    </source>
</reference>
<gene>
    <name evidence="1" type="ORF">HUJ06_029426</name>
</gene>
<dbReference type="EMBL" id="DUZY01000002">
    <property type="protein sequence ID" value="DAD27958.1"/>
    <property type="molecule type" value="Genomic_DNA"/>
</dbReference>
<sequence length="95" mass="11086">MKTPSSILKLQRKRAFMEVSNRDKEYIHIFLEIFSTSKSQIKATLVCEACISADKFRIIYIEISISNKDFDPKSQTRALKLALKQPFQQNYDQPL</sequence>
<proteinExistence type="predicted"/>
<accession>A0A822YEL7</accession>
<comment type="caution">
    <text evidence="1">The sequence shown here is derived from an EMBL/GenBank/DDBJ whole genome shotgun (WGS) entry which is preliminary data.</text>
</comment>
<name>A0A822YEL7_NELNU</name>
<dbReference type="AlphaFoldDB" id="A0A822YEL7"/>
<organism evidence="1 2">
    <name type="scientific">Nelumbo nucifera</name>
    <name type="common">Sacred lotus</name>
    <dbReference type="NCBI Taxonomy" id="4432"/>
    <lineage>
        <taxon>Eukaryota</taxon>
        <taxon>Viridiplantae</taxon>
        <taxon>Streptophyta</taxon>
        <taxon>Embryophyta</taxon>
        <taxon>Tracheophyta</taxon>
        <taxon>Spermatophyta</taxon>
        <taxon>Magnoliopsida</taxon>
        <taxon>Proteales</taxon>
        <taxon>Nelumbonaceae</taxon>
        <taxon>Nelumbo</taxon>
    </lineage>
</organism>